<feature type="compositionally biased region" description="Polar residues" evidence="1">
    <location>
        <begin position="184"/>
        <end position="222"/>
    </location>
</feature>
<feature type="compositionally biased region" description="Low complexity" evidence="1">
    <location>
        <begin position="171"/>
        <end position="183"/>
    </location>
</feature>
<accession>A0A0G4LQ46</accession>
<feature type="region of interest" description="Disordered" evidence="1">
    <location>
        <begin position="162"/>
        <end position="230"/>
    </location>
</feature>
<dbReference type="Proteomes" id="UP000044602">
    <property type="component" value="Unassembled WGS sequence"/>
</dbReference>
<evidence type="ECO:0000313" key="3">
    <source>
        <dbReference type="Proteomes" id="UP000044602"/>
    </source>
</evidence>
<name>A0A0G4LQ46_VERLO</name>
<reference evidence="2 3" key="1">
    <citation type="submission" date="2015-05" db="EMBL/GenBank/DDBJ databases">
        <authorList>
            <person name="Wang D.B."/>
            <person name="Wang M."/>
        </authorList>
    </citation>
    <scope>NUCLEOTIDE SEQUENCE [LARGE SCALE GENOMIC DNA]</scope>
    <source>
        <strain evidence="2">VL1</strain>
    </source>
</reference>
<protein>
    <submittedName>
        <fullName evidence="2">Uncharacterized protein</fullName>
    </submittedName>
</protein>
<gene>
    <name evidence="2" type="ORF">BN1708_003802</name>
</gene>
<evidence type="ECO:0000313" key="2">
    <source>
        <dbReference type="EMBL" id="CRK24111.1"/>
    </source>
</evidence>
<proteinExistence type="predicted"/>
<organism evidence="2 3">
    <name type="scientific">Verticillium longisporum</name>
    <name type="common">Verticillium dahliae var. longisporum</name>
    <dbReference type="NCBI Taxonomy" id="100787"/>
    <lineage>
        <taxon>Eukaryota</taxon>
        <taxon>Fungi</taxon>
        <taxon>Dikarya</taxon>
        <taxon>Ascomycota</taxon>
        <taxon>Pezizomycotina</taxon>
        <taxon>Sordariomycetes</taxon>
        <taxon>Hypocreomycetidae</taxon>
        <taxon>Glomerellales</taxon>
        <taxon>Plectosphaerellaceae</taxon>
        <taxon>Verticillium</taxon>
    </lineage>
</organism>
<sequence length="246" mass="26354">MGSPGPACTGSPSYNLVNPSNTWNEWPENISGFVCKSPTIGYYSSTNFAKCCSGEVYNITEPVAQDHPFYPMSCAIVCLVDPELDASNDKYPYSFSEHFMCLNDFPEGEDTSGYRHDGEVVCATVTAAGVPAPTTFASTPNGAWQTKSYSNYGYGRDFPDWSSSVEEDRSSSTSSKTETTTQSLDTTASARLSSTANEPSTTESDGAAQQSTEAPSSGSLDTSVKGKHGQRHWLHVHIVANADVMG</sequence>
<evidence type="ECO:0000256" key="1">
    <source>
        <dbReference type="SAM" id="MobiDB-lite"/>
    </source>
</evidence>
<keyword evidence="3" id="KW-1185">Reference proteome</keyword>
<feature type="non-terminal residue" evidence="2">
    <location>
        <position position="246"/>
    </location>
</feature>
<dbReference type="AlphaFoldDB" id="A0A0G4LQ46"/>
<dbReference type="EMBL" id="CVQH01016668">
    <property type="protein sequence ID" value="CRK24111.1"/>
    <property type="molecule type" value="Genomic_DNA"/>
</dbReference>